<name>A0A1I1H9J1_9ACTN</name>
<dbReference type="PANTHER" id="PTHR43776:SF7">
    <property type="entry name" value="D,D-DIPEPTIDE TRANSPORT ATP-BINDING PROTEIN DDPF-RELATED"/>
    <property type="match status" value="1"/>
</dbReference>
<dbReference type="RefSeq" id="WP_109504816.1">
    <property type="nucleotide sequence ID" value="NZ_BNAC01000002.1"/>
</dbReference>
<evidence type="ECO:0000256" key="2">
    <source>
        <dbReference type="ARBA" id="ARBA00022448"/>
    </source>
</evidence>
<dbReference type="PANTHER" id="PTHR43776">
    <property type="entry name" value="TRANSPORT ATP-BINDING PROTEIN"/>
    <property type="match status" value="1"/>
</dbReference>
<feature type="domain" description="ABC transporter" evidence="6">
    <location>
        <begin position="5"/>
        <end position="253"/>
    </location>
</feature>
<dbReference type="InterPro" id="IPR027417">
    <property type="entry name" value="P-loop_NTPase"/>
</dbReference>
<evidence type="ECO:0000256" key="5">
    <source>
        <dbReference type="SAM" id="MobiDB-lite"/>
    </source>
</evidence>
<dbReference type="PROSITE" id="PS00211">
    <property type="entry name" value="ABC_TRANSPORTER_1"/>
    <property type="match status" value="1"/>
</dbReference>
<dbReference type="InterPro" id="IPR050319">
    <property type="entry name" value="ABC_transp_ATP-bind"/>
</dbReference>
<protein>
    <submittedName>
        <fullName evidence="7">Peptide/nickel transport system ATP-binding protein</fullName>
    </submittedName>
</protein>
<dbReference type="InterPro" id="IPR003593">
    <property type="entry name" value="AAA+_ATPase"/>
</dbReference>
<dbReference type="InterPro" id="IPR017871">
    <property type="entry name" value="ABC_transporter-like_CS"/>
</dbReference>
<dbReference type="Gene3D" id="3.40.50.300">
    <property type="entry name" value="P-loop containing nucleotide triphosphate hydrolases"/>
    <property type="match status" value="1"/>
</dbReference>
<organism evidence="7 8">
    <name type="scientific">Klenkia taihuensis</name>
    <dbReference type="NCBI Taxonomy" id="1225127"/>
    <lineage>
        <taxon>Bacteria</taxon>
        <taxon>Bacillati</taxon>
        <taxon>Actinomycetota</taxon>
        <taxon>Actinomycetes</taxon>
        <taxon>Geodermatophilales</taxon>
        <taxon>Geodermatophilaceae</taxon>
        <taxon>Klenkia</taxon>
    </lineage>
</organism>
<dbReference type="AlphaFoldDB" id="A0A1I1H9J1"/>
<dbReference type="GO" id="GO:0055085">
    <property type="term" value="P:transmembrane transport"/>
    <property type="evidence" value="ECO:0007669"/>
    <property type="project" value="UniProtKB-ARBA"/>
</dbReference>
<reference evidence="8" key="1">
    <citation type="submission" date="2016-10" db="EMBL/GenBank/DDBJ databases">
        <authorList>
            <person name="Varghese N."/>
            <person name="Submissions S."/>
        </authorList>
    </citation>
    <scope>NUCLEOTIDE SEQUENCE [LARGE SCALE GENOMIC DNA]</scope>
    <source>
        <strain evidence="8">DSM 45962</strain>
    </source>
</reference>
<dbReference type="EMBL" id="FOMD01000001">
    <property type="protein sequence ID" value="SFC20521.1"/>
    <property type="molecule type" value="Genomic_DNA"/>
</dbReference>
<keyword evidence="4 7" id="KW-0067">ATP-binding</keyword>
<dbReference type="PROSITE" id="PS50893">
    <property type="entry name" value="ABC_TRANSPORTER_2"/>
    <property type="match status" value="1"/>
</dbReference>
<dbReference type="STRING" id="1225127.SAMN05661030_0375"/>
<dbReference type="OrthoDB" id="8036461at2"/>
<evidence type="ECO:0000259" key="6">
    <source>
        <dbReference type="PROSITE" id="PS50893"/>
    </source>
</evidence>
<dbReference type="SMART" id="SM00382">
    <property type="entry name" value="AAA"/>
    <property type="match status" value="1"/>
</dbReference>
<dbReference type="SUPFAM" id="SSF52540">
    <property type="entry name" value="P-loop containing nucleoside triphosphate hydrolases"/>
    <property type="match status" value="1"/>
</dbReference>
<feature type="region of interest" description="Disordered" evidence="5">
    <location>
        <begin position="1"/>
        <end position="24"/>
    </location>
</feature>
<dbReference type="InterPro" id="IPR003439">
    <property type="entry name" value="ABC_transporter-like_ATP-bd"/>
</dbReference>
<dbReference type="GO" id="GO:0005524">
    <property type="term" value="F:ATP binding"/>
    <property type="evidence" value="ECO:0007669"/>
    <property type="project" value="UniProtKB-KW"/>
</dbReference>
<gene>
    <name evidence="7" type="ORF">SAMN05661030_0375</name>
</gene>
<evidence type="ECO:0000256" key="3">
    <source>
        <dbReference type="ARBA" id="ARBA00022741"/>
    </source>
</evidence>
<sequence length="261" mass="27733">MSAVLAAAGLERTHPGTRPRPWARRERHRALRGVDLQLAPGERLGLVGRSGSGKSTLLRCLLALDVPDAGTVHCDGRPVRPGRAPGLRWFRRRVQYVPQDPASTLDPRMTVGALVAEPLRALAVPDDHRAAVATALRRVRLDPALTDRRPGELSGGQAQRVALARALAPAPEVLLADEPVSGLDLAVRRQVVELLGDLSAEGGLALLLVSHDLSVVSRLCPRTVVLDDGVVVEDRATGALLADPHHPATRALVAAVPRLPA</sequence>
<keyword evidence="3" id="KW-0547">Nucleotide-binding</keyword>
<evidence type="ECO:0000256" key="1">
    <source>
        <dbReference type="ARBA" id="ARBA00005417"/>
    </source>
</evidence>
<keyword evidence="2" id="KW-0813">Transport</keyword>
<comment type="similarity">
    <text evidence="1">Belongs to the ABC transporter superfamily.</text>
</comment>
<evidence type="ECO:0000313" key="7">
    <source>
        <dbReference type="EMBL" id="SFC20521.1"/>
    </source>
</evidence>
<keyword evidence="8" id="KW-1185">Reference proteome</keyword>
<dbReference type="GO" id="GO:0016887">
    <property type="term" value="F:ATP hydrolysis activity"/>
    <property type="evidence" value="ECO:0007669"/>
    <property type="project" value="InterPro"/>
</dbReference>
<dbReference type="Proteomes" id="UP000199022">
    <property type="component" value="Unassembled WGS sequence"/>
</dbReference>
<dbReference type="CDD" id="cd03257">
    <property type="entry name" value="ABC_NikE_OppD_transporters"/>
    <property type="match status" value="1"/>
</dbReference>
<evidence type="ECO:0000256" key="4">
    <source>
        <dbReference type="ARBA" id="ARBA00022840"/>
    </source>
</evidence>
<feature type="compositionally biased region" description="Basic residues" evidence="5">
    <location>
        <begin position="15"/>
        <end position="24"/>
    </location>
</feature>
<proteinExistence type="inferred from homology"/>
<accession>A0A1I1H9J1</accession>
<evidence type="ECO:0000313" key="8">
    <source>
        <dbReference type="Proteomes" id="UP000199022"/>
    </source>
</evidence>
<dbReference type="Pfam" id="PF00005">
    <property type="entry name" value="ABC_tran"/>
    <property type="match status" value="1"/>
</dbReference>